<dbReference type="OrthoDB" id="2241489at2759"/>
<evidence type="ECO:0000313" key="3">
    <source>
        <dbReference type="EMBL" id="KAG2194487.1"/>
    </source>
</evidence>
<keyword evidence="1" id="KW-0175">Coiled coil</keyword>
<accession>A0A8H7QLI9</accession>
<proteinExistence type="predicted"/>
<evidence type="ECO:0000313" key="4">
    <source>
        <dbReference type="Proteomes" id="UP000650833"/>
    </source>
</evidence>
<feature type="region of interest" description="Disordered" evidence="2">
    <location>
        <begin position="1"/>
        <end position="56"/>
    </location>
</feature>
<dbReference type="EMBL" id="JAEPRC010000583">
    <property type="protein sequence ID" value="KAG2194487.1"/>
    <property type="molecule type" value="Genomic_DNA"/>
</dbReference>
<evidence type="ECO:0000256" key="2">
    <source>
        <dbReference type="SAM" id="MobiDB-lite"/>
    </source>
</evidence>
<evidence type="ECO:0000256" key="1">
    <source>
        <dbReference type="SAM" id="Coils"/>
    </source>
</evidence>
<gene>
    <name evidence="3" type="ORF">INT46_009672</name>
</gene>
<sequence length="304" mass="33771">MYKKRQKIYKDLQLQSNNENDFSSEEEGGRGEGGGDSGGANGSVNESIANDGNIANGYSITNDGSIAKGSDIANNGPDTNDRSISNNASVIVEPNTSSSKEKDAGYKPLSLQSRMKDNRPIEIGYRSTIISSHKQDDHTQKLIPKKAEWQLMLNPVRMQVRQILSDNYRKTLSNIAGSAANGELSKATQKKGESLLVPVAASIDRDLRLTLIPGKVETRLLDPKLPQAYTKIHKQLEENYRKIADFSILVNQREAGLTQLKDELAELEERYRIAKERSESGITTKENPNDYVQMLMLHPSSEQY</sequence>
<feature type="coiled-coil region" evidence="1">
    <location>
        <begin position="250"/>
        <end position="277"/>
    </location>
</feature>
<comment type="caution">
    <text evidence="3">The sequence shown here is derived from an EMBL/GenBank/DDBJ whole genome shotgun (WGS) entry which is preliminary data.</text>
</comment>
<reference evidence="3" key="1">
    <citation type="submission" date="2020-12" db="EMBL/GenBank/DDBJ databases">
        <title>Metabolic potential, ecology and presence of endohyphal bacteria is reflected in genomic diversity of Mucoromycotina.</title>
        <authorList>
            <person name="Muszewska A."/>
            <person name="Okrasinska A."/>
            <person name="Steczkiewicz K."/>
            <person name="Drgas O."/>
            <person name="Orlowska M."/>
            <person name="Perlinska-Lenart U."/>
            <person name="Aleksandrzak-Piekarczyk T."/>
            <person name="Szatraj K."/>
            <person name="Zielenkiewicz U."/>
            <person name="Pilsyk S."/>
            <person name="Malc E."/>
            <person name="Mieczkowski P."/>
            <person name="Kruszewska J.S."/>
            <person name="Biernat P."/>
            <person name="Pawlowska J."/>
        </authorList>
    </citation>
    <scope>NUCLEOTIDE SEQUENCE</scope>
    <source>
        <strain evidence="3">CBS 226.32</strain>
    </source>
</reference>
<protein>
    <submittedName>
        <fullName evidence="3">Uncharacterized protein</fullName>
    </submittedName>
</protein>
<dbReference type="AlphaFoldDB" id="A0A8H7QLI9"/>
<dbReference type="Proteomes" id="UP000650833">
    <property type="component" value="Unassembled WGS sequence"/>
</dbReference>
<organism evidence="3 4">
    <name type="scientific">Mucor plumbeus</name>
    <dbReference type="NCBI Taxonomy" id="97098"/>
    <lineage>
        <taxon>Eukaryota</taxon>
        <taxon>Fungi</taxon>
        <taxon>Fungi incertae sedis</taxon>
        <taxon>Mucoromycota</taxon>
        <taxon>Mucoromycotina</taxon>
        <taxon>Mucoromycetes</taxon>
        <taxon>Mucorales</taxon>
        <taxon>Mucorineae</taxon>
        <taxon>Mucoraceae</taxon>
        <taxon>Mucor</taxon>
    </lineage>
</organism>
<keyword evidence="4" id="KW-1185">Reference proteome</keyword>
<name>A0A8H7QLI9_9FUNG</name>
<feature type="compositionally biased region" description="Gly residues" evidence="2">
    <location>
        <begin position="31"/>
        <end position="41"/>
    </location>
</feature>